<feature type="transmembrane region" description="Helical" evidence="8">
    <location>
        <begin position="234"/>
        <end position="255"/>
    </location>
</feature>
<evidence type="ECO:0000313" key="10">
    <source>
        <dbReference type="Proteomes" id="UP000218896"/>
    </source>
</evidence>
<sequence>MLLTDHGDRLLNRLRRFRLFIVSATAIIALLAFATLQQELARSVFSGLQDWFSHNTGWLLILIMNAALLFAVYLIFSPLAHIRLGGKDARPEFSRLDWFGMLFAAGMGIGLLFYSVSEPLQHYATFSPHMDTNADTAQLAMETTFLHWGLHPWAIYALVGLTLGYFHFNANHPLCFEAPLKELVSRKRARRIGGFANFAAVIGTVFGVCTSLGLGTSQAAAGIAQLTGYESGLWLQMLLIALVCAVALVSVLTGLSSGVRRLSKINLLLAGALMLFVLVAGETVFVLKALGQHVGGYFNDLLTLSTWNETYQGTDWQSSWTVFYWSWWISWSPFVGMFIARVSRGRTIREYLLGVLLVPSFFNFIWMTVFGANALHLELFQNADFVKTVTQAPNSSLYNFLEFLPLSTATIGIAILVVLVFFVTSADSGSLVVATLTSNGRDPSWQQRLFWMAAIGLVTAVLLRAGGLNALQSATIASGLPFGLLLLTFIPALLIALRRPYEEQRVHVRIPREPPREDRA</sequence>
<keyword evidence="4" id="KW-1003">Cell membrane</keyword>
<dbReference type="PANTHER" id="PTHR30047">
    <property type="entry name" value="HIGH-AFFINITY CHOLINE TRANSPORT PROTEIN-RELATED"/>
    <property type="match status" value="1"/>
</dbReference>
<keyword evidence="5 8" id="KW-0812">Transmembrane</keyword>
<feature type="transmembrane region" description="Helical" evidence="8">
    <location>
        <begin position="411"/>
        <end position="437"/>
    </location>
</feature>
<gene>
    <name evidence="9" type="ORF">CK501_04840</name>
</gene>
<feature type="transmembrane region" description="Helical" evidence="8">
    <location>
        <begin position="352"/>
        <end position="372"/>
    </location>
</feature>
<proteinExistence type="inferred from homology"/>
<keyword evidence="10" id="KW-1185">Reference proteome</keyword>
<evidence type="ECO:0000256" key="8">
    <source>
        <dbReference type="SAM" id="Phobius"/>
    </source>
</evidence>
<feature type="transmembrane region" description="Helical" evidence="8">
    <location>
        <begin position="449"/>
        <end position="468"/>
    </location>
</feature>
<dbReference type="GO" id="GO:0005886">
    <property type="term" value="C:plasma membrane"/>
    <property type="evidence" value="ECO:0007669"/>
    <property type="project" value="UniProtKB-SubCell"/>
</dbReference>
<keyword evidence="3" id="KW-0813">Transport</keyword>
<comment type="caution">
    <text evidence="9">The sequence shown here is derived from an EMBL/GenBank/DDBJ whole genome shotgun (WGS) entry which is preliminary data.</text>
</comment>
<feature type="transmembrane region" description="Helical" evidence="8">
    <location>
        <begin position="267"/>
        <end position="287"/>
    </location>
</feature>
<feature type="transmembrane region" description="Helical" evidence="8">
    <location>
        <begin position="96"/>
        <end position="116"/>
    </location>
</feature>
<dbReference type="NCBIfam" id="TIGR00842">
    <property type="entry name" value="bcct"/>
    <property type="match status" value="1"/>
</dbReference>
<evidence type="ECO:0000256" key="5">
    <source>
        <dbReference type="ARBA" id="ARBA00022692"/>
    </source>
</evidence>
<dbReference type="GO" id="GO:0022857">
    <property type="term" value="F:transmembrane transporter activity"/>
    <property type="evidence" value="ECO:0007669"/>
    <property type="project" value="InterPro"/>
</dbReference>
<dbReference type="PROSITE" id="PS01303">
    <property type="entry name" value="BCCT"/>
    <property type="match status" value="1"/>
</dbReference>
<protein>
    <submittedName>
        <fullName evidence="9">Choline transporter</fullName>
    </submittedName>
</protein>
<dbReference type="InterPro" id="IPR000060">
    <property type="entry name" value="BCCT_transptr"/>
</dbReference>
<name>A0A2A2F8D6_9GAMM</name>
<evidence type="ECO:0000256" key="6">
    <source>
        <dbReference type="ARBA" id="ARBA00022989"/>
    </source>
</evidence>
<comment type="similarity">
    <text evidence="2">Belongs to the BCCT transporter (TC 2.A.15) family.</text>
</comment>
<feature type="transmembrane region" description="Helical" evidence="8">
    <location>
        <begin position="56"/>
        <end position="76"/>
    </location>
</feature>
<dbReference type="InterPro" id="IPR018093">
    <property type="entry name" value="BCCT_CS"/>
</dbReference>
<organism evidence="9 10">
    <name type="scientific">Halovibrio salipaludis</name>
    <dbReference type="NCBI Taxonomy" id="2032626"/>
    <lineage>
        <taxon>Bacteria</taxon>
        <taxon>Pseudomonadati</taxon>
        <taxon>Pseudomonadota</taxon>
        <taxon>Gammaproteobacteria</taxon>
        <taxon>Oceanospirillales</taxon>
        <taxon>Halomonadaceae</taxon>
        <taxon>Halovibrio</taxon>
    </lineage>
</organism>
<comment type="subcellular location">
    <subcellularLocation>
        <location evidence="1">Cell membrane</location>
        <topology evidence="1">Multi-pass membrane protein</topology>
    </subcellularLocation>
</comment>
<keyword evidence="7 8" id="KW-0472">Membrane</keyword>
<dbReference type="Pfam" id="PF02028">
    <property type="entry name" value="BCCT"/>
    <property type="match status" value="1"/>
</dbReference>
<accession>A0A2A2F8D6</accession>
<evidence type="ECO:0000256" key="2">
    <source>
        <dbReference type="ARBA" id="ARBA00005658"/>
    </source>
</evidence>
<dbReference type="Proteomes" id="UP000218896">
    <property type="component" value="Unassembled WGS sequence"/>
</dbReference>
<evidence type="ECO:0000256" key="7">
    <source>
        <dbReference type="ARBA" id="ARBA00023136"/>
    </source>
</evidence>
<feature type="transmembrane region" description="Helical" evidence="8">
    <location>
        <begin position="153"/>
        <end position="171"/>
    </location>
</feature>
<evidence type="ECO:0000256" key="1">
    <source>
        <dbReference type="ARBA" id="ARBA00004651"/>
    </source>
</evidence>
<feature type="transmembrane region" description="Helical" evidence="8">
    <location>
        <begin position="192"/>
        <end position="214"/>
    </location>
</feature>
<reference evidence="9 10" key="1">
    <citation type="submission" date="2017-08" db="EMBL/GenBank/DDBJ databases">
        <title>Halovibrio sewagensis sp. nov., isolated from wastewater of high salinity.</title>
        <authorList>
            <person name="Dong X."/>
            <person name="Zhang G."/>
        </authorList>
    </citation>
    <scope>NUCLEOTIDE SEQUENCE [LARGE SCALE GENOMIC DNA]</scope>
    <source>
        <strain evidence="9 10">YL5-2</strain>
    </source>
</reference>
<evidence type="ECO:0000256" key="3">
    <source>
        <dbReference type="ARBA" id="ARBA00022448"/>
    </source>
</evidence>
<evidence type="ECO:0000256" key="4">
    <source>
        <dbReference type="ARBA" id="ARBA00022475"/>
    </source>
</evidence>
<dbReference type="EMBL" id="NSKD01000002">
    <property type="protein sequence ID" value="PAU80899.1"/>
    <property type="molecule type" value="Genomic_DNA"/>
</dbReference>
<dbReference type="AlphaFoldDB" id="A0A2A2F8D6"/>
<feature type="transmembrane region" description="Helical" evidence="8">
    <location>
        <begin position="17"/>
        <end position="36"/>
    </location>
</feature>
<dbReference type="PANTHER" id="PTHR30047:SF7">
    <property type="entry name" value="HIGH-AFFINITY CHOLINE TRANSPORT PROTEIN"/>
    <property type="match status" value="1"/>
</dbReference>
<feature type="transmembrane region" description="Helical" evidence="8">
    <location>
        <begin position="474"/>
        <end position="497"/>
    </location>
</feature>
<evidence type="ECO:0000313" key="9">
    <source>
        <dbReference type="EMBL" id="PAU80899.1"/>
    </source>
</evidence>
<feature type="transmembrane region" description="Helical" evidence="8">
    <location>
        <begin position="322"/>
        <end position="340"/>
    </location>
</feature>
<keyword evidence="6 8" id="KW-1133">Transmembrane helix</keyword>